<evidence type="ECO:0000256" key="1">
    <source>
        <dbReference type="SAM" id="MobiDB-lite"/>
    </source>
</evidence>
<name>A0AAD7A4K4_9AGAR</name>
<organism evidence="2 3">
    <name type="scientific">Mycena albidolilacea</name>
    <dbReference type="NCBI Taxonomy" id="1033008"/>
    <lineage>
        <taxon>Eukaryota</taxon>
        <taxon>Fungi</taxon>
        <taxon>Dikarya</taxon>
        <taxon>Basidiomycota</taxon>
        <taxon>Agaricomycotina</taxon>
        <taxon>Agaricomycetes</taxon>
        <taxon>Agaricomycetidae</taxon>
        <taxon>Agaricales</taxon>
        <taxon>Marasmiineae</taxon>
        <taxon>Mycenaceae</taxon>
        <taxon>Mycena</taxon>
    </lineage>
</organism>
<dbReference type="EMBL" id="JARIHO010000016">
    <property type="protein sequence ID" value="KAJ7349372.1"/>
    <property type="molecule type" value="Genomic_DNA"/>
</dbReference>
<feature type="compositionally biased region" description="Low complexity" evidence="1">
    <location>
        <begin position="311"/>
        <end position="321"/>
    </location>
</feature>
<keyword evidence="3" id="KW-1185">Reference proteome</keyword>
<proteinExistence type="predicted"/>
<sequence>MRFFKSFPAFTFHRRSKSDSSIPKPTLARDYIPNRPLSLDAAQAALFAAAIPACPKTFLFPTPTDASNAIFELETANARLQNDVSAFAHGCAQLRSELEATRADIFTQLNLNSLLQRQVQADRSEMDALQVKLAQYERFLGLMISVGLHQRVLGDAHVAMRAGIDPDQALVSAIKQAAAVPGSAWSTILPSITGPRTPDEYRSSLHLTLKTRKELRDAKKIAKFWKRIGEEARPGLVTPSVSTISSIHEPLPAERQKAVEELMASRRRSSLVSQADTSEVAAVTIPASASSLSASTSSASVSTSPTPPDITPSNSTSSDPPCLSPLASESFKTELASRSSTRLFKRGPAASVSKQTRPPLGQIDTNIARNAGHQSLKAAGKRKASSRDENTPLQLPKVPIPPRGRELSVANVVPSFSKHSLCSNHLGPLGRIEEEREDFVSVDLDDVDVSRDSEGNASGDLDSSQDSNWSMLDFPDQDLSLSFCDVTVSTPQTTPERAGEEVEVEASTPSKNLRLPKPVLKQLNRMSMTKKVVVPRAPTPLAVRKKSAGPPATTRLPTSMRGTRSVWRT</sequence>
<feature type="compositionally biased region" description="Polar residues" evidence="1">
    <location>
        <begin position="555"/>
        <end position="569"/>
    </location>
</feature>
<protein>
    <submittedName>
        <fullName evidence="2">Uncharacterized protein</fullName>
    </submittedName>
</protein>
<dbReference type="Proteomes" id="UP001218218">
    <property type="component" value="Unassembled WGS sequence"/>
</dbReference>
<reference evidence="2" key="1">
    <citation type="submission" date="2023-03" db="EMBL/GenBank/DDBJ databases">
        <title>Massive genome expansion in bonnet fungi (Mycena s.s.) driven by repeated elements and novel gene families across ecological guilds.</title>
        <authorList>
            <consortium name="Lawrence Berkeley National Laboratory"/>
            <person name="Harder C.B."/>
            <person name="Miyauchi S."/>
            <person name="Viragh M."/>
            <person name="Kuo A."/>
            <person name="Thoen E."/>
            <person name="Andreopoulos B."/>
            <person name="Lu D."/>
            <person name="Skrede I."/>
            <person name="Drula E."/>
            <person name="Henrissat B."/>
            <person name="Morin E."/>
            <person name="Kohler A."/>
            <person name="Barry K."/>
            <person name="LaButti K."/>
            <person name="Morin E."/>
            <person name="Salamov A."/>
            <person name="Lipzen A."/>
            <person name="Mereny Z."/>
            <person name="Hegedus B."/>
            <person name="Baldrian P."/>
            <person name="Stursova M."/>
            <person name="Weitz H."/>
            <person name="Taylor A."/>
            <person name="Grigoriev I.V."/>
            <person name="Nagy L.G."/>
            <person name="Martin F."/>
            <person name="Kauserud H."/>
        </authorList>
    </citation>
    <scope>NUCLEOTIDE SEQUENCE</scope>
    <source>
        <strain evidence="2">CBHHK002</strain>
    </source>
</reference>
<evidence type="ECO:0000313" key="3">
    <source>
        <dbReference type="Proteomes" id="UP001218218"/>
    </source>
</evidence>
<evidence type="ECO:0000313" key="2">
    <source>
        <dbReference type="EMBL" id="KAJ7349372.1"/>
    </source>
</evidence>
<feature type="region of interest" description="Disordered" evidence="1">
    <location>
        <begin position="446"/>
        <end position="468"/>
    </location>
</feature>
<feature type="region of interest" description="Disordered" evidence="1">
    <location>
        <begin position="542"/>
        <end position="569"/>
    </location>
</feature>
<dbReference type="AlphaFoldDB" id="A0AAD7A4K4"/>
<accession>A0AAD7A4K4</accession>
<gene>
    <name evidence="2" type="ORF">DFH08DRAFT_778567</name>
</gene>
<feature type="region of interest" description="Disordered" evidence="1">
    <location>
        <begin position="289"/>
        <end position="326"/>
    </location>
</feature>
<comment type="caution">
    <text evidence="2">The sequence shown here is derived from an EMBL/GenBank/DDBJ whole genome shotgun (WGS) entry which is preliminary data.</text>
</comment>
<feature type="region of interest" description="Disordered" evidence="1">
    <location>
        <begin position="338"/>
        <end position="402"/>
    </location>
</feature>
<feature type="compositionally biased region" description="Low complexity" evidence="1">
    <location>
        <begin position="289"/>
        <end position="304"/>
    </location>
</feature>